<evidence type="ECO:0000256" key="2">
    <source>
        <dbReference type="SAM" id="Phobius"/>
    </source>
</evidence>
<protein>
    <submittedName>
        <fullName evidence="3">Uncharacterized protein</fullName>
    </submittedName>
</protein>
<feature type="region of interest" description="Disordered" evidence="1">
    <location>
        <begin position="100"/>
        <end position="128"/>
    </location>
</feature>
<feature type="transmembrane region" description="Helical" evidence="2">
    <location>
        <begin position="43"/>
        <end position="70"/>
    </location>
</feature>
<reference evidence="4" key="1">
    <citation type="submission" date="2017-06" db="EMBL/GenBank/DDBJ databases">
        <authorList>
            <person name="Varghese N."/>
            <person name="Submissions S."/>
        </authorList>
    </citation>
    <scope>NUCLEOTIDE SEQUENCE [LARGE SCALE GENOMIC DNA]</scope>
    <source>
        <strain evidence="4">DSM 26170</strain>
    </source>
</reference>
<gene>
    <name evidence="3" type="ORF">SAMN06265378_10191</name>
</gene>
<organism evidence="3 4">
    <name type="scientific">Paracoccus sediminis</name>
    <dbReference type="NCBI Taxonomy" id="1214787"/>
    <lineage>
        <taxon>Bacteria</taxon>
        <taxon>Pseudomonadati</taxon>
        <taxon>Pseudomonadota</taxon>
        <taxon>Alphaproteobacteria</taxon>
        <taxon>Rhodobacterales</taxon>
        <taxon>Paracoccaceae</taxon>
        <taxon>Paracoccus</taxon>
    </lineage>
</organism>
<accession>A0A238ULR8</accession>
<proteinExistence type="predicted"/>
<dbReference type="AlphaFoldDB" id="A0A238ULR8"/>
<keyword evidence="2" id="KW-1133">Transmembrane helix</keyword>
<evidence type="ECO:0000313" key="3">
    <source>
        <dbReference type="EMBL" id="SNR23000.1"/>
    </source>
</evidence>
<dbReference type="EMBL" id="FZNM01000001">
    <property type="protein sequence ID" value="SNR23000.1"/>
    <property type="molecule type" value="Genomic_DNA"/>
</dbReference>
<evidence type="ECO:0000256" key="1">
    <source>
        <dbReference type="SAM" id="MobiDB-lite"/>
    </source>
</evidence>
<keyword evidence="2" id="KW-0812">Transmembrane</keyword>
<feature type="transmembrane region" description="Helical" evidence="2">
    <location>
        <begin position="12"/>
        <end position="31"/>
    </location>
</feature>
<dbReference type="Proteomes" id="UP000198409">
    <property type="component" value="Unassembled WGS sequence"/>
</dbReference>
<evidence type="ECO:0000313" key="4">
    <source>
        <dbReference type="Proteomes" id="UP000198409"/>
    </source>
</evidence>
<sequence>MKADVMVWVQRIVGAVFAVGVVALIGAIVTQVGQTQGFPPLPIFLGVLGIVLLILLSSICLALVSLAITVRRGVEAMGRAAVQSGPVPARIFTAQPLREAARQGEGTASPAGHDRPIRPMGKTLVAER</sequence>
<name>A0A238ULR8_9RHOB</name>
<keyword evidence="2" id="KW-0472">Membrane</keyword>